<evidence type="ECO:0000256" key="5">
    <source>
        <dbReference type="ARBA" id="ARBA00023136"/>
    </source>
</evidence>
<dbReference type="Gene3D" id="1.20.1740.10">
    <property type="entry name" value="Amino acid/polyamine transporter I"/>
    <property type="match status" value="1"/>
</dbReference>
<feature type="transmembrane region" description="Helical" evidence="6">
    <location>
        <begin position="507"/>
        <end position="524"/>
    </location>
</feature>
<feature type="domain" description="Cationic amino acid transporter C-terminal" evidence="7">
    <location>
        <begin position="530"/>
        <end position="573"/>
    </location>
</feature>
<dbReference type="GO" id="GO:0016020">
    <property type="term" value="C:membrane"/>
    <property type="evidence" value="ECO:0007669"/>
    <property type="project" value="UniProtKB-SubCell"/>
</dbReference>
<protein>
    <submittedName>
        <fullName evidence="8">Amino acid transporter</fullName>
    </submittedName>
</protein>
<dbReference type="InterPro" id="IPR029485">
    <property type="entry name" value="CAT_C"/>
</dbReference>
<feature type="transmembrane region" description="Helical" evidence="6">
    <location>
        <begin position="303"/>
        <end position="327"/>
    </location>
</feature>
<proteinExistence type="predicted"/>
<feature type="transmembrane region" description="Helical" evidence="6">
    <location>
        <begin position="531"/>
        <end position="548"/>
    </location>
</feature>
<feature type="transmembrane region" description="Helical" evidence="6">
    <location>
        <begin position="554"/>
        <end position="570"/>
    </location>
</feature>
<dbReference type="AlphaFoldDB" id="A0A2T2YDU4"/>
<reference evidence="8 9" key="1">
    <citation type="submission" date="2018-03" db="EMBL/GenBank/DDBJ databases">
        <title>Adhaeribacter sp. HMF7605 Genome sequencing and assembly.</title>
        <authorList>
            <person name="Kang H."/>
            <person name="Kang J."/>
            <person name="Cha I."/>
            <person name="Kim H."/>
            <person name="Joh K."/>
        </authorList>
    </citation>
    <scope>NUCLEOTIDE SEQUENCE [LARGE SCALE GENOMIC DNA]</scope>
    <source>
        <strain evidence="8 9">HMF7605</strain>
    </source>
</reference>
<evidence type="ECO:0000256" key="2">
    <source>
        <dbReference type="ARBA" id="ARBA00022448"/>
    </source>
</evidence>
<keyword evidence="2" id="KW-0813">Transport</keyword>
<gene>
    <name evidence="8" type="ORF">AHMF7605_09180</name>
</gene>
<feature type="transmembrane region" description="Helical" evidence="6">
    <location>
        <begin position="347"/>
        <end position="370"/>
    </location>
</feature>
<evidence type="ECO:0000256" key="3">
    <source>
        <dbReference type="ARBA" id="ARBA00022692"/>
    </source>
</evidence>
<evidence type="ECO:0000256" key="1">
    <source>
        <dbReference type="ARBA" id="ARBA00004141"/>
    </source>
</evidence>
<dbReference type="GO" id="GO:0015171">
    <property type="term" value="F:amino acid transmembrane transporter activity"/>
    <property type="evidence" value="ECO:0007669"/>
    <property type="project" value="TreeGrafter"/>
</dbReference>
<keyword evidence="4 6" id="KW-1133">Transmembrane helix</keyword>
<feature type="transmembrane region" description="Helical" evidence="6">
    <location>
        <begin position="264"/>
        <end position="282"/>
    </location>
</feature>
<keyword evidence="5 6" id="KW-0472">Membrane</keyword>
<comment type="caution">
    <text evidence="8">The sequence shown here is derived from an EMBL/GenBank/DDBJ whole genome shotgun (WGS) entry which is preliminary data.</text>
</comment>
<organism evidence="8 9">
    <name type="scientific">Adhaeribacter arboris</name>
    <dbReference type="NCBI Taxonomy" id="2072846"/>
    <lineage>
        <taxon>Bacteria</taxon>
        <taxon>Pseudomonadati</taxon>
        <taxon>Bacteroidota</taxon>
        <taxon>Cytophagia</taxon>
        <taxon>Cytophagales</taxon>
        <taxon>Hymenobacteraceae</taxon>
        <taxon>Adhaeribacter</taxon>
    </lineage>
</organism>
<feature type="transmembrane region" description="Helical" evidence="6">
    <location>
        <begin position="463"/>
        <end position="481"/>
    </location>
</feature>
<comment type="subcellular location">
    <subcellularLocation>
        <location evidence="1">Membrane</location>
        <topology evidence="1">Multi-pass membrane protein</topology>
    </subcellularLocation>
</comment>
<dbReference type="RefSeq" id="WP_106928557.1">
    <property type="nucleotide sequence ID" value="NZ_PYFT01000001.1"/>
</dbReference>
<feature type="transmembrane region" description="Helical" evidence="6">
    <location>
        <begin position="200"/>
        <end position="220"/>
    </location>
</feature>
<feature type="transmembrane region" description="Helical" evidence="6">
    <location>
        <begin position="232"/>
        <end position="252"/>
    </location>
</feature>
<feature type="transmembrane region" description="Helical" evidence="6">
    <location>
        <begin position="67"/>
        <end position="89"/>
    </location>
</feature>
<dbReference type="Pfam" id="PF13520">
    <property type="entry name" value="AA_permease_2"/>
    <property type="match status" value="1"/>
</dbReference>
<evidence type="ECO:0000313" key="9">
    <source>
        <dbReference type="Proteomes" id="UP000240357"/>
    </source>
</evidence>
<dbReference type="InterPro" id="IPR002293">
    <property type="entry name" value="AA/rel_permease1"/>
</dbReference>
<dbReference type="OrthoDB" id="9762947at2"/>
<feature type="transmembrane region" description="Helical" evidence="6">
    <location>
        <begin position="40"/>
        <end position="61"/>
    </location>
</feature>
<name>A0A2T2YDU4_9BACT</name>
<evidence type="ECO:0000313" key="8">
    <source>
        <dbReference type="EMBL" id="PSR53685.1"/>
    </source>
</evidence>
<dbReference type="Proteomes" id="UP000240357">
    <property type="component" value="Unassembled WGS sequence"/>
</dbReference>
<keyword evidence="9" id="KW-1185">Reference proteome</keyword>
<dbReference type="EMBL" id="PYFT01000001">
    <property type="protein sequence ID" value="PSR53685.1"/>
    <property type="molecule type" value="Genomic_DNA"/>
</dbReference>
<evidence type="ECO:0000256" key="4">
    <source>
        <dbReference type="ARBA" id="ARBA00022989"/>
    </source>
</evidence>
<feature type="transmembrane region" description="Helical" evidence="6">
    <location>
        <begin position="424"/>
        <end position="443"/>
    </location>
</feature>
<dbReference type="PANTHER" id="PTHR43243">
    <property type="entry name" value="INNER MEMBRANE TRANSPORTER YGJI-RELATED"/>
    <property type="match status" value="1"/>
</dbReference>
<dbReference type="PIRSF" id="PIRSF006060">
    <property type="entry name" value="AA_transporter"/>
    <property type="match status" value="1"/>
</dbReference>
<feature type="transmembrane region" description="Helical" evidence="6">
    <location>
        <begin position="110"/>
        <end position="134"/>
    </location>
</feature>
<dbReference type="Pfam" id="PF13906">
    <property type="entry name" value="AA_permease_C"/>
    <property type="match status" value="1"/>
</dbReference>
<sequence>MNFRNLFRRKDIASIVAEFDHNESLHTTGGLVRNLTLRDLTALGIAAVIGAGIFSTIGNASAAGGPAVSLLFVFTAVACAFSAMCYAQFASTVPVSGSAYTYAYTSFGELIAWIIGWDLLMEYCIGNIAVAISWSDYLTSFLSGLGLDIPLYLTMDYLSASRGHSAVTELLAQGKTLADATPILRDAYSAWQIAPTFGPIRLVADIPALFITIVITYLVYVGIKESKQTANFLVLLKLLVIIMVIVVGAFYVQPANWSPFAPNGISGVLKGVSAVFFAYIGFDAISTTAEECKNPQRDLPKAMIYALIICTLLYVTITLVLTGMVSYTELGIGDPLAYVFERLHLNIISGIVAFSAVIAMTSVLLVFQIGQPRIWMSMSRDGLLPHAFSKVHPKFKTPYFATIISGMAVGIPALFMNLTEVTDLTSIGTLFAFVLVCGGILLIDHDQARLPGTKGFRVPYYNAKFILPTLLLVGILVALYFNPQGIQHFFSLSDGINSGWDVVKHRLPMYGFLVVCLVLTYYAYTRNLSLIPVLGLLTNLYLMTELGITNWSRFLLWLALGLVIYFSYSYRHSKLNR</sequence>
<evidence type="ECO:0000256" key="6">
    <source>
        <dbReference type="SAM" id="Phobius"/>
    </source>
</evidence>
<feature type="transmembrane region" description="Helical" evidence="6">
    <location>
        <begin position="399"/>
        <end position="418"/>
    </location>
</feature>
<keyword evidence="3 6" id="KW-0812">Transmembrane</keyword>
<accession>A0A2T2YDU4</accession>
<dbReference type="PANTHER" id="PTHR43243:SF4">
    <property type="entry name" value="CATIONIC AMINO ACID TRANSPORTER 4"/>
    <property type="match status" value="1"/>
</dbReference>
<evidence type="ECO:0000259" key="7">
    <source>
        <dbReference type="Pfam" id="PF13906"/>
    </source>
</evidence>